<dbReference type="EMBL" id="MN739155">
    <property type="protein sequence ID" value="QHS91136.1"/>
    <property type="molecule type" value="Genomic_DNA"/>
</dbReference>
<name>A0A6C0BG56_9ZZZZ</name>
<feature type="coiled-coil region" evidence="1">
    <location>
        <begin position="167"/>
        <end position="219"/>
    </location>
</feature>
<protein>
    <submittedName>
        <fullName evidence="2">Uncharacterized protein</fullName>
    </submittedName>
</protein>
<evidence type="ECO:0000256" key="1">
    <source>
        <dbReference type="SAM" id="Coils"/>
    </source>
</evidence>
<keyword evidence="1" id="KW-0175">Coiled coil</keyword>
<reference evidence="2" key="1">
    <citation type="journal article" date="2020" name="Nature">
        <title>Giant virus diversity and host interactions through global metagenomics.</title>
        <authorList>
            <person name="Schulz F."/>
            <person name="Roux S."/>
            <person name="Paez-Espino D."/>
            <person name="Jungbluth S."/>
            <person name="Walsh D.A."/>
            <person name="Denef V.J."/>
            <person name="McMahon K.D."/>
            <person name="Konstantinidis K.T."/>
            <person name="Eloe-Fadrosh E.A."/>
            <person name="Kyrpides N.C."/>
            <person name="Woyke T."/>
        </authorList>
    </citation>
    <scope>NUCLEOTIDE SEQUENCE</scope>
    <source>
        <strain evidence="2">GVMAG-M-3300013004-44</strain>
    </source>
</reference>
<sequence length="528" mass="61965">MIGQPPKIINAMSILYKDTSRSNHRNRYHMQKSIQLQVTHSFVLPEVYRSGTVEEIEEALWIGAMTQQSIKTRRSNDEVRVIETRHQAELQHIQMNYQEKLSALQEDIRFVTAEKDRINAEYSNGIKEARSMEKEICGRDTEEKVRLLRKEHDILTTRYEVLEVRKREMEELRAQDIQEAVKRTEELMEKVVAAKQQQLDKMEATYHKLSESITKQTDEVTKLSSTLGKRNANVKTKGSDYEEEFGDKLKRNYGLCRGFQLKDTRLGMGHEMDFSMEVEGQVVLWELKNYNAIVPKAEVDKFLRDVKENPQAHIGVMISRYTDLYGKSHSGNLLTEFDGENMMIYINRFEEFCGDDENRVFQLLHSLFRIWWEYHKEENKTFDRVEMIRELERAMEEMGKRRTDWRRHKAHLEELSRWTTDLLDESEDRLDRLLKKVRHTDAPVNTIMLPDGIFRESGEEKERLWTSSIMKVCSSGGEIEVRELVDLLGAHHKLSKDTIRTNVMSIVKDSAVVKKGVIKYIKGISPLK</sequence>
<organism evidence="2">
    <name type="scientific">viral metagenome</name>
    <dbReference type="NCBI Taxonomy" id="1070528"/>
    <lineage>
        <taxon>unclassified sequences</taxon>
        <taxon>metagenomes</taxon>
        <taxon>organismal metagenomes</taxon>
    </lineage>
</organism>
<dbReference type="AlphaFoldDB" id="A0A6C0BG56"/>
<accession>A0A6C0BG56</accession>
<feature type="coiled-coil region" evidence="1">
    <location>
        <begin position="94"/>
        <end position="121"/>
    </location>
</feature>
<evidence type="ECO:0000313" key="2">
    <source>
        <dbReference type="EMBL" id="QHS91136.1"/>
    </source>
</evidence>
<proteinExistence type="predicted"/>